<dbReference type="EMBL" id="AE003849">
    <property type="protein sequence ID" value="AAF83385.1"/>
    <property type="molecule type" value="Genomic_DNA"/>
</dbReference>
<dbReference type="RefSeq" id="WP_010893101.1">
    <property type="nucleotide sequence ID" value="NC_002488.3"/>
</dbReference>
<dbReference type="STRING" id="160492.XF_0575"/>
<gene>
    <name evidence="1" type="ordered locus">XF_0575</name>
</gene>
<dbReference type="PIR" id="A82788">
    <property type="entry name" value="A82788"/>
</dbReference>
<reference evidence="1 2" key="1">
    <citation type="journal article" date="2000" name="Nature">
        <title>The genome sequence of the plant pathogen Xylella fastidiosa.</title>
        <authorList>
            <person name="Simpson A.J."/>
            <person name="Reinach F.C."/>
            <person name="Arruda P."/>
            <person name="Abreu F.A."/>
            <person name="Acencio M."/>
            <person name="Alvarenga R."/>
            <person name="Alves L.M."/>
            <person name="Araya J.E."/>
            <person name="Baia G.S."/>
            <person name="Baptista C.S."/>
            <person name="Barros M.H."/>
            <person name="Bonaccorsi E.D."/>
            <person name="Bordin S."/>
            <person name="Bove J.M."/>
            <person name="Briones M.R."/>
            <person name="Bueno M.R."/>
            <person name="Camargo A.A."/>
            <person name="Camargo L.E."/>
            <person name="Carraro D.M."/>
            <person name="Carrer H."/>
            <person name="Colauto N.B."/>
            <person name="Colombo C."/>
            <person name="Costa F.F."/>
            <person name="Costa M.C."/>
            <person name="Costa-Neto C.M."/>
            <person name="Coutinho L.L."/>
            <person name="Cristofani M."/>
            <person name="Dias-Neto E."/>
            <person name="Docena C."/>
            <person name="El-Dorry H."/>
            <person name="Facincani A.P."/>
            <person name="Ferreira A.J."/>
            <person name="Ferreira V.C."/>
            <person name="Ferro J.A."/>
            <person name="Fraga J.S."/>
            <person name="Franca S.C."/>
            <person name="Franco M.C."/>
            <person name="Frohme M."/>
            <person name="Furlan L.R."/>
            <person name="Garnier M."/>
            <person name="Goldman G.H."/>
            <person name="Goldman M.H."/>
            <person name="Gomes S.L."/>
            <person name="Gruber A."/>
            <person name="Ho P.L."/>
            <person name="Hoheisel J.D."/>
            <person name="Junqueira M.L."/>
            <person name="Kemper E.L."/>
            <person name="Kitajima J.P."/>
            <person name="Krieger J.E."/>
            <person name="Kuramae E.E."/>
            <person name="Laigret F."/>
            <person name="Lambais M.R."/>
            <person name="Leite L.C."/>
            <person name="Lemos E.G."/>
            <person name="Lemos M.V."/>
            <person name="Lopes S.A."/>
            <person name="Lopes C.R."/>
            <person name="Machado J.A."/>
            <person name="Machado M.A."/>
            <person name="Madeira A.M."/>
            <person name="Madeira H.M."/>
            <person name="Marino C.L."/>
            <person name="Marques M.V."/>
            <person name="Martins E.A."/>
            <person name="Martins E.M."/>
            <person name="Matsukuma A.Y."/>
            <person name="Menck C.F."/>
            <person name="Miracca E.C."/>
            <person name="Miyaki C.Y."/>
            <person name="Monteriro-Vitorello C.B."/>
            <person name="Moon D.H."/>
            <person name="Nagai M.A."/>
            <person name="Nascimento A.L."/>
            <person name="Netto L.E."/>
            <person name="Nhani A.Jr."/>
            <person name="Nobrega F.G."/>
            <person name="Nunes L.R."/>
            <person name="Oliveira M.A."/>
            <person name="de Oliveira M.C."/>
            <person name="de Oliveira R.C."/>
            <person name="Palmieri D.A."/>
            <person name="Paris A."/>
            <person name="Peixoto B.R."/>
            <person name="Pereira G.A."/>
            <person name="Pereira H.A.Jr."/>
            <person name="Pesquero J.B."/>
            <person name="Quaggio R.B."/>
            <person name="Roberto P.G."/>
            <person name="Rodrigues V."/>
            <person name="de M Rosa A.J."/>
            <person name="de Rosa V.E.Jr."/>
            <person name="de Sa R.G."/>
            <person name="Santelli R.V."/>
            <person name="Sawasaki H.E."/>
            <person name="da Silva A.C."/>
            <person name="da Silva A.M."/>
            <person name="da Silva F.R."/>
            <person name="da Silva W.A.Jr."/>
            <person name="da Silveira J.F."/>
            <person name="Silvestri M.L."/>
            <person name="Siqueira W.J."/>
            <person name="de Souza A.A."/>
            <person name="de Souza A.P."/>
            <person name="Terenzi M.F."/>
            <person name="Truffi D."/>
            <person name="Tsai S.M."/>
            <person name="Tsuhako M.H."/>
            <person name="Vallada H."/>
            <person name="Van Sluys M.A."/>
            <person name="Verjovski-Almeida S."/>
            <person name="Vettore A.L."/>
            <person name="Zago M.A."/>
            <person name="Zatz M."/>
            <person name="Meidanis J."/>
            <person name="Setubal J.C."/>
        </authorList>
    </citation>
    <scope>NUCLEOTIDE SEQUENCE [LARGE SCALE GENOMIC DNA]</scope>
    <source>
        <strain evidence="1 2">9a5c</strain>
    </source>
</reference>
<dbReference type="AlphaFoldDB" id="Q9PFT2"/>
<protein>
    <submittedName>
        <fullName evidence="1">Uncharacterized protein</fullName>
    </submittedName>
</protein>
<evidence type="ECO:0000313" key="2">
    <source>
        <dbReference type="Proteomes" id="UP000000812"/>
    </source>
</evidence>
<dbReference type="KEGG" id="xfa:XF_0575"/>
<proteinExistence type="predicted"/>
<accession>Q9PFT2</accession>
<dbReference type="Proteomes" id="UP000000812">
    <property type="component" value="Chromosome"/>
</dbReference>
<dbReference type="HOGENOM" id="CLU_2095955_0_0_6"/>
<name>Q9PFT2_XYLFA</name>
<organism evidence="1 2">
    <name type="scientific">Xylella fastidiosa (strain 9a5c)</name>
    <dbReference type="NCBI Taxonomy" id="160492"/>
    <lineage>
        <taxon>Bacteria</taxon>
        <taxon>Pseudomonadati</taxon>
        <taxon>Pseudomonadota</taxon>
        <taxon>Gammaproteobacteria</taxon>
        <taxon>Lysobacterales</taxon>
        <taxon>Lysobacteraceae</taxon>
        <taxon>Xylella</taxon>
    </lineage>
</organism>
<sequence length="116" mass="12695">MGLMVIRAKYRNGMPSRVGHGDTGIGCDGVVRVAMLLVGRAAVWEHRARGVICLSFDLRCVSLKPQWAGFIKNRDGVWNSRSYLFGDGGRCRSGAKRATVLPIMMTRSLGVFARPA</sequence>
<evidence type="ECO:0000313" key="1">
    <source>
        <dbReference type="EMBL" id="AAF83385.1"/>
    </source>
</evidence>